<evidence type="ECO:0000256" key="4">
    <source>
        <dbReference type="ARBA" id="ARBA00022598"/>
    </source>
</evidence>
<evidence type="ECO:0000259" key="15">
    <source>
        <dbReference type="Pfam" id="PF03950"/>
    </source>
</evidence>
<dbReference type="SUPFAM" id="SSF50715">
    <property type="entry name" value="Ribosomal protein L25-like"/>
    <property type="match status" value="1"/>
</dbReference>
<dbReference type="GO" id="GO:0006425">
    <property type="term" value="P:glutaminyl-tRNA aminoacylation"/>
    <property type="evidence" value="ECO:0007669"/>
    <property type="project" value="InterPro"/>
</dbReference>
<keyword evidence="17" id="KW-1185">Reference proteome</keyword>
<comment type="similarity">
    <text evidence="2">Belongs to the bacterial ribosomal protein bL19 family.</text>
</comment>
<dbReference type="InterPro" id="IPR020059">
    <property type="entry name" value="Glu/Gln-tRNA-synth_Ib_codon-bd"/>
</dbReference>
<dbReference type="NCBIfam" id="TIGR00440">
    <property type="entry name" value="glnS"/>
    <property type="match status" value="1"/>
</dbReference>
<dbReference type="InterPro" id="IPR008991">
    <property type="entry name" value="Translation_prot_SH3-like_sf"/>
</dbReference>
<dbReference type="InterPro" id="IPR001857">
    <property type="entry name" value="Ribosomal_bL19"/>
</dbReference>
<feature type="compositionally biased region" description="Basic residues" evidence="13">
    <location>
        <begin position="214"/>
        <end position="223"/>
    </location>
</feature>
<dbReference type="Pfam" id="PF01245">
    <property type="entry name" value="Ribosomal_L19"/>
    <property type="match status" value="1"/>
</dbReference>
<dbReference type="InterPro" id="IPR020058">
    <property type="entry name" value="Glu/Gln-tRNA-synth_Ib_cat-dom"/>
</dbReference>
<dbReference type="GO" id="GO:0003735">
    <property type="term" value="F:structural constituent of ribosome"/>
    <property type="evidence" value="ECO:0007669"/>
    <property type="project" value="InterPro"/>
</dbReference>
<comment type="catalytic activity">
    <reaction evidence="11">
        <text>tRNA(Gln) + L-glutamine + ATP = L-glutaminyl-tRNA(Gln) + AMP + diphosphate</text>
        <dbReference type="Rhea" id="RHEA:20121"/>
        <dbReference type="Rhea" id="RHEA-COMP:9662"/>
        <dbReference type="Rhea" id="RHEA-COMP:9681"/>
        <dbReference type="ChEBI" id="CHEBI:30616"/>
        <dbReference type="ChEBI" id="CHEBI:33019"/>
        <dbReference type="ChEBI" id="CHEBI:58359"/>
        <dbReference type="ChEBI" id="CHEBI:78442"/>
        <dbReference type="ChEBI" id="CHEBI:78521"/>
        <dbReference type="ChEBI" id="CHEBI:456215"/>
        <dbReference type="EC" id="6.1.1.18"/>
    </reaction>
</comment>
<accession>A0A7D8V1K4</accession>
<dbReference type="Gene3D" id="2.30.30.790">
    <property type="match status" value="1"/>
</dbReference>
<dbReference type="FunFam" id="3.40.50.620:FF:000183">
    <property type="entry name" value="Glutaminyl-tRNA synthetase"/>
    <property type="match status" value="1"/>
</dbReference>
<evidence type="ECO:0000256" key="2">
    <source>
        <dbReference type="ARBA" id="ARBA00005781"/>
    </source>
</evidence>
<dbReference type="EC" id="6.1.1.18" evidence="3"/>
<dbReference type="AlphaFoldDB" id="A0A7D8V1K4"/>
<evidence type="ECO:0000256" key="6">
    <source>
        <dbReference type="ARBA" id="ARBA00022840"/>
    </source>
</evidence>
<dbReference type="GO" id="GO:0005840">
    <property type="term" value="C:ribosome"/>
    <property type="evidence" value="ECO:0007669"/>
    <property type="project" value="UniProtKB-KW"/>
</dbReference>
<evidence type="ECO:0000256" key="7">
    <source>
        <dbReference type="ARBA" id="ARBA00022917"/>
    </source>
</evidence>
<keyword evidence="8" id="KW-0689">Ribosomal protein</keyword>
<gene>
    <name evidence="16" type="primary">qrs1_1</name>
    <name evidence="16" type="ORF">LCER1_G001216</name>
</gene>
<sequence length="869" mass="98725">MAPTTHSLRPLSCWKPIFRHTRLQPAATRSLTTQVQPKRTFEESRPFAPTRKSNFKIIGPPPALKFKEPIKDVTNAQLAILDPTSARSNLFSKTNPEAAHVGDILLVRLKTGDPFAGVCINIRRRGIDTGILLRNELTRIGVEMWFKIYSPNVEGIEVVQRKEKRARRARLTYMRKPKHDMGSVQNIVLAYQRSRGALRGSGGTGTLGKDEKKGGKRKVKGKGKSLILEHSDYPASVMADDIAQQLTIKMQLDKETGEMVSKNELKKRTQKRAKKAAVAARNGVSVSNPVQDPIPRDQLATAEEPVVDPDAMFKQGFLAEVYEQRPSKNIVTRFPPEPNGYLHLGHSKAITINFGFARYHGGKTILRFDDTNPDAEKEEYFIAIQETIRWLGFAPSEITYASDNFQRLFDLAEELVKQKNAYVCHCNEAETKLQRGGEKGASPRYRCAHANQDVETNLEKFRGMRDGKYAPQSAWLRLKQDIENPNPQMWDIAAYRIPKDQRPHFRTGTKWRVYPTYDFAHCLCDSFEGITHSLCTTEFLMSRDSYEWLNHRLVDFQPMQREYGRLNLTGTILSKRDIQPLIEEKIVRGWDDPRLFTLKAIQRRGIPPGALLSFIYELGVTTAKSFVDNRRFQQSVRQYLERSVPRLMLVLDPIPVVIEDAEEQDLDIPFSPKDSKMGSHKIRLTKRIYIDRSDFREVDSKDYFRLAPGKTVGLLQIPYPVKAVSFTKDEASGAIVEIKAVYDKEGKKPKTYIQWVPEGSPTAEVRIHTALFNSDQPKLVAGGFMNDVNPNSETIWPNAMIESGFYEVRRRAPWPEAEGEKLGEASLASVRFQAMRVAYFALDIDSTDDRIVLNQIVPLKEDLGKSSKG</sequence>
<protein>
    <recommendedName>
        <fullName evidence="3">glutamine--tRNA ligase</fullName>
        <ecNumber evidence="3">6.1.1.18</ecNumber>
    </recommendedName>
</protein>
<dbReference type="SUPFAM" id="SSF50104">
    <property type="entry name" value="Translation proteins SH3-like domain"/>
    <property type="match status" value="1"/>
</dbReference>
<dbReference type="EMBL" id="QGMG01000018">
    <property type="protein sequence ID" value="TVY58971.1"/>
    <property type="molecule type" value="Genomic_DNA"/>
</dbReference>
<comment type="caution">
    <text evidence="16">The sequence shown here is derived from an EMBL/GenBank/DDBJ whole genome shotgun (WGS) entry which is preliminary data.</text>
</comment>
<comment type="similarity">
    <text evidence="1 12">Belongs to the class-I aminoacyl-tRNA synthetase family.</text>
</comment>
<dbReference type="GO" id="GO:0005829">
    <property type="term" value="C:cytosol"/>
    <property type="evidence" value="ECO:0007669"/>
    <property type="project" value="TreeGrafter"/>
</dbReference>
<dbReference type="Pfam" id="PF00749">
    <property type="entry name" value="tRNA-synt_1c"/>
    <property type="match status" value="1"/>
</dbReference>
<keyword evidence="4 12" id="KW-0436">Ligase</keyword>
<evidence type="ECO:0000256" key="3">
    <source>
        <dbReference type="ARBA" id="ARBA00012836"/>
    </source>
</evidence>
<evidence type="ECO:0000313" key="17">
    <source>
        <dbReference type="Proteomes" id="UP000481288"/>
    </source>
</evidence>
<evidence type="ECO:0000256" key="12">
    <source>
        <dbReference type="RuleBase" id="RU363037"/>
    </source>
</evidence>
<evidence type="ECO:0000259" key="14">
    <source>
        <dbReference type="Pfam" id="PF00749"/>
    </source>
</evidence>
<dbReference type="InterPro" id="IPR000924">
    <property type="entry name" value="Glu/Gln-tRNA-synth"/>
</dbReference>
<evidence type="ECO:0000313" key="16">
    <source>
        <dbReference type="EMBL" id="TVY58971.1"/>
    </source>
</evidence>
<evidence type="ECO:0000256" key="8">
    <source>
        <dbReference type="ARBA" id="ARBA00022980"/>
    </source>
</evidence>
<dbReference type="GO" id="GO:0005524">
    <property type="term" value="F:ATP binding"/>
    <property type="evidence" value="ECO:0007669"/>
    <property type="project" value="UniProtKB-KW"/>
</dbReference>
<keyword evidence="9 12" id="KW-0030">Aminoacyl-tRNA synthetase</keyword>
<feature type="domain" description="Glutamyl/glutaminyl-tRNA synthetase class Ib catalytic" evidence="14">
    <location>
        <begin position="330"/>
        <end position="636"/>
    </location>
</feature>
<evidence type="ECO:0000256" key="5">
    <source>
        <dbReference type="ARBA" id="ARBA00022741"/>
    </source>
</evidence>
<dbReference type="FunFam" id="2.40.240.10:FF:000007">
    <property type="entry name" value="Glutamine--tRNA ligase"/>
    <property type="match status" value="1"/>
</dbReference>
<dbReference type="PROSITE" id="PS00178">
    <property type="entry name" value="AA_TRNA_LIGASE_I"/>
    <property type="match status" value="1"/>
</dbReference>
<dbReference type="InterPro" id="IPR011035">
    <property type="entry name" value="Ribosomal_bL25/Gln-tRNA_synth"/>
</dbReference>
<evidence type="ECO:0000256" key="10">
    <source>
        <dbReference type="ARBA" id="ARBA00023274"/>
    </source>
</evidence>
<dbReference type="Gene3D" id="2.40.240.10">
    <property type="entry name" value="Ribosomal Protein L25, Chain P"/>
    <property type="match status" value="2"/>
</dbReference>
<name>A0A7D8V1K4_9HELO</name>
<keyword evidence="5 12" id="KW-0547">Nucleotide-binding</keyword>
<dbReference type="PANTHER" id="PTHR43097">
    <property type="entry name" value="GLUTAMINE-TRNA LIGASE"/>
    <property type="match status" value="1"/>
</dbReference>
<dbReference type="SUPFAM" id="SSF52374">
    <property type="entry name" value="Nucleotidylyl transferase"/>
    <property type="match status" value="1"/>
</dbReference>
<reference evidence="16 17" key="1">
    <citation type="submission" date="2018-05" db="EMBL/GenBank/DDBJ databases">
        <title>Whole genome sequencing for identification of molecular markers to develop diagnostic detection tools for the regulated plant pathogen Lachnellula willkommii.</title>
        <authorList>
            <person name="Giroux E."/>
            <person name="Bilodeau G."/>
        </authorList>
    </citation>
    <scope>NUCLEOTIDE SEQUENCE [LARGE SCALE GENOMIC DNA]</scope>
    <source>
        <strain evidence="16 17">CBS 625.97</strain>
    </source>
</reference>
<dbReference type="InterPro" id="IPR014729">
    <property type="entry name" value="Rossmann-like_a/b/a_fold"/>
</dbReference>
<keyword evidence="10" id="KW-0687">Ribonucleoprotein</keyword>
<evidence type="ECO:0000256" key="13">
    <source>
        <dbReference type="SAM" id="MobiDB-lite"/>
    </source>
</evidence>
<evidence type="ECO:0000256" key="1">
    <source>
        <dbReference type="ARBA" id="ARBA00005594"/>
    </source>
</evidence>
<proteinExistence type="inferred from homology"/>
<dbReference type="InterPro" id="IPR001412">
    <property type="entry name" value="aa-tRNA-synth_I_CS"/>
</dbReference>
<dbReference type="Proteomes" id="UP000481288">
    <property type="component" value="Unassembled WGS sequence"/>
</dbReference>
<dbReference type="PRINTS" id="PR00987">
    <property type="entry name" value="TRNASYNTHGLU"/>
</dbReference>
<dbReference type="Gene3D" id="3.40.50.620">
    <property type="entry name" value="HUPs"/>
    <property type="match status" value="1"/>
</dbReference>
<dbReference type="FunFam" id="2.40.240.10:FF:000015">
    <property type="entry name" value="Glutaminyl-tRNA synthetase"/>
    <property type="match status" value="1"/>
</dbReference>
<dbReference type="InterPro" id="IPR050132">
    <property type="entry name" value="Gln/Glu-tRNA_Ligase"/>
</dbReference>
<feature type="region of interest" description="Disordered" evidence="13">
    <location>
        <begin position="199"/>
        <end position="223"/>
    </location>
</feature>
<dbReference type="GO" id="GO:1990904">
    <property type="term" value="C:ribonucleoprotein complex"/>
    <property type="evidence" value="ECO:0007669"/>
    <property type="project" value="UniProtKB-KW"/>
</dbReference>
<organism evidence="16 17">
    <name type="scientific">Lachnellula cervina</name>
    <dbReference type="NCBI Taxonomy" id="1316786"/>
    <lineage>
        <taxon>Eukaryota</taxon>
        <taxon>Fungi</taxon>
        <taxon>Dikarya</taxon>
        <taxon>Ascomycota</taxon>
        <taxon>Pezizomycotina</taxon>
        <taxon>Leotiomycetes</taxon>
        <taxon>Helotiales</taxon>
        <taxon>Lachnaceae</taxon>
        <taxon>Lachnellula</taxon>
    </lineage>
</organism>
<keyword evidence="6 12" id="KW-0067">ATP-binding</keyword>
<dbReference type="InterPro" id="IPR020056">
    <property type="entry name" value="Rbsml_bL25/Gln-tRNA_synth_N"/>
</dbReference>
<dbReference type="OrthoDB" id="10250478at2759"/>
<dbReference type="InterPro" id="IPR004514">
    <property type="entry name" value="Gln-tRNA-synth"/>
</dbReference>
<dbReference type="GO" id="GO:0004819">
    <property type="term" value="F:glutamine-tRNA ligase activity"/>
    <property type="evidence" value="ECO:0007669"/>
    <property type="project" value="UniProtKB-EC"/>
</dbReference>
<evidence type="ECO:0000256" key="11">
    <source>
        <dbReference type="ARBA" id="ARBA00048270"/>
    </source>
</evidence>
<dbReference type="Pfam" id="PF03950">
    <property type="entry name" value="tRNA-synt_1c_C"/>
    <property type="match status" value="1"/>
</dbReference>
<dbReference type="PANTHER" id="PTHR43097:SF4">
    <property type="entry name" value="GLUTAMINE--TRNA LIGASE"/>
    <property type="match status" value="1"/>
</dbReference>
<dbReference type="FunFam" id="2.30.30.790:FF:000007">
    <property type="entry name" value="Mitochondrial ribosomal protein, putative"/>
    <property type="match status" value="1"/>
</dbReference>
<feature type="domain" description="Glutamyl/glutaminyl-tRNA synthetase class Ib anti-codon binding" evidence="15">
    <location>
        <begin position="645"/>
        <end position="743"/>
    </location>
</feature>
<keyword evidence="7 12" id="KW-0648">Protein biosynthesis</keyword>
<evidence type="ECO:0000256" key="9">
    <source>
        <dbReference type="ARBA" id="ARBA00023146"/>
    </source>
</evidence>
<dbReference type="InterPro" id="IPR038657">
    <property type="entry name" value="Ribosomal_bL19_sf"/>
</dbReference>